<dbReference type="NCBIfam" id="NF047352">
    <property type="entry name" value="P_loop_sacsin"/>
    <property type="match status" value="1"/>
</dbReference>
<evidence type="ECO:0000313" key="2">
    <source>
        <dbReference type="EMBL" id="KAB2633127.1"/>
    </source>
</evidence>
<dbReference type="PANTHER" id="PTHR32387:SF3">
    <property type="entry name" value="ATP_DNA BINDING PROTEIN"/>
    <property type="match status" value="1"/>
</dbReference>
<dbReference type="SUPFAM" id="SSF55874">
    <property type="entry name" value="ATPase domain of HSP90 chaperone/DNA topoisomerase II/histidine kinase"/>
    <property type="match status" value="1"/>
</dbReference>
<dbReference type="Gene3D" id="3.30.565.10">
    <property type="entry name" value="Histidine kinase-like ATPase, C-terminal domain"/>
    <property type="match status" value="1"/>
</dbReference>
<reference evidence="2 3" key="3">
    <citation type="submission" date="2019-11" db="EMBL/GenBank/DDBJ databases">
        <title>A de novo genome assembly of a pear dwarfing rootstock.</title>
        <authorList>
            <person name="Wang F."/>
            <person name="Wang J."/>
            <person name="Li S."/>
            <person name="Zhang Y."/>
            <person name="Fang M."/>
            <person name="Ma L."/>
            <person name="Zhao Y."/>
            <person name="Jiang S."/>
        </authorList>
    </citation>
    <scope>NUCLEOTIDE SEQUENCE [LARGE SCALE GENOMIC DNA]</scope>
    <source>
        <strain evidence="2">S2</strain>
        <tissue evidence="2">Leaf</tissue>
    </source>
</reference>
<dbReference type="PANTHER" id="PTHR32387">
    <property type="entry name" value="WU:FJ29H11"/>
    <property type="match status" value="1"/>
</dbReference>
<comment type="caution">
    <text evidence="2">The sequence shown here is derived from an EMBL/GenBank/DDBJ whole genome shotgun (WGS) entry which is preliminary data.</text>
</comment>
<dbReference type="Pfam" id="PF25794">
    <property type="entry name" value="SACS"/>
    <property type="match status" value="1"/>
</dbReference>
<evidence type="ECO:0000259" key="1">
    <source>
        <dbReference type="Pfam" id="PF25794"/>
    </source>
</evidence>
<sequence>MATPRKHIEEIRKEKFSIGEEKLNPLTEDLHQAVKNLSLELYTKSVHFVMELIQNAEDNEYADGVDPSLEFVITSRDITGTGAPATLLVFNNEKGFSRKNIESICSIGRSTKKGNRKRGYIGEKGIGFKSVFLITDRPYIFSNGYQIRFSKEPCPHCNLGYIVPEWVEENPTLSDIQQIYGSSSALPTTTLILPLKPNEVHPVKQQLSSMHPEVLLFLSKIKQLSVREDNEDPRLNTVSAISISSEIDLVARKNIDAQSYTLHLCAKESGDRDKNCSYYMWKQKFPVRQEFREERRMEVDEWVITLAFPYGERLHRGTSSPGVYAFLPTRMFTNLPFIIQADFLLQSSRENIVLDSKWNQGILNCVPVAFLKAFITLVKTVGDAPVSSLPPYFRFLPVQNTPYDELNVVRESIKALLIEEDIVPTKSHKRTFFHKPREVGRLLPAFWSILRKASDQRVSLGNISSHGRYVLCDSFDKEEYDHILNFLGVEPVNDEWYAKCIQSSDIVAGVSEDVYLELLLFVSDKWRRTFHCTNIKNIPLIKYVDFDESVSFCSLSAMQIGEKKIFLSRLSCHITWLIDWNKEFISTASLLFMPEITQQSLQSCSKKEELVKWFAEELKVDAVSVYEYAVRLNHSLGNERKPVVAYAHFLYHSLCNKYISAYLVVDLCSKMPLVNNYGHVNRQRRGLIVPANESKWAGLTDSNLWIEEGYVELGEDYIKPGRYAGKVTKKKQLLEFLKDHAAASDVPYISAPNACIPTVSSTLTKQNAFLLLDWIHHLKYEKVQIPEKFLKSIANGNWLKVYLNGSSGSSRPPSQSFILTSSCGNILQSGSNFVDIPLVDMSYYGEKINDYKEELKVLGVMFEYAEACKFIGNRLMSLASSTILTKYSVLSILNFIKFLRDRYLSPEEFISSIKKGQWLKTSHGYRSPVGSVLFNQGWRIASKISDIPFIDQELYGEEILHFREELELLGVVVSFRTNYQLMIDHLKPPSCLLASLTSDAILLLLKIMNISNSSDKIVEALSGTRCLKTNNVYKFPHECLLFHKEWGCLLQVFSGLPLIDHNFYGDNIFLYRNELKKIGVVVDYEKAAKVFARYFKQYASSTSITKENVASFLLCCRKLKGTPFEFPEDLKSCIQEEKWLRNRRGDYRSPRECILFSPDWESISPISHLPFIDDSENYYGKNIHEYKKELKSMGVVVEFKDGVKFVASNLCLPQKPSSISPENALALLECMQILLQAKDYSFPDAFRKKVSQPWLKTYAGYRPPSKCLLFDSKFDSFLKKTDGPFIDEEFYGSKITTYRKELSAIGVIVEVEQGCPLIASHLDFHNELSTFVRVYKYLNAFKWKPDCEADKRIWIPNGNQNGEWASPDQCVINDKDRLFGLQLTVLETYFEHDLLVFFSYAFGVKSRPSIEDYCKLWKVWESSKNILSHAQCCKFWGYIAKSWNSKTEEVLHEALVKLPVNSGSDEILLLNKSDVFLADDLLVKDLFEQSSHHPLFVWYPQPSLPALPRTTLLEIYRKIGVRTISESVQKEEVPLEIVLGQQVIPRDRLIGKPLLKLILGFLADPAFKMEAERRHEAVQGLLNLTIVETTEPINVSYNLPLSSGEVLNVRASRKIRWDKEKSTFFTQKMDRSRGQKSVIEFATYFSEVISAGVLWENTDHIPALSELIKLAFVLDFDEEAVEFYMKSKNLRIFVEDEEFLGESGGTFSVGMFAVGSDQAAARVSRRVTARDGTWHHRGGSRMHVAGARRRVAGARWRVVARAAASAGPEA</sequence>
<keyword evidence="3" id="KW-1185">Reference proteome</keyword>
<name>A0A5N5I1W0_9ROSA</name>
<dbReference type="OrthoDB" id="1262810at2759"/>
<dbReference type="Proteomes" id="UP000327157">
    <property type="component" value="Chromosome 6"/>
</dbReference>
<reference evidence="3" key="2">
    <citation type="submission" date="2019-10" db="EMBL/GenBank/DDBJ databases">
        <title>A de novo genome assembly of a pear dwarfing rootstock.</title>
        <authorList>
            <person name="Wang F."/>
            <person name="Wang J."/>
            <person name="Li S."/>
            <person name="Zhang Y."/>
            <person name="Fang M."/>
            <person name="Ma L."/>
            <person name="Zhao Y."/>
            <person name="Jiang S."/>
        </authorList>
    </citation>
    <scope>NUCLEOTIDE SEQUENCE [LARGE SCALE GENOMIC DNA]</scope>
</reference>
<dbReference type="InterPro" id="IPR058210">
    <property type="entry name" value="SACS/Nov_dom"/>
</dbReference>
<dbReference type="EMBL" id="SMOL01000120">
    <property type="protein sequence ID" value="KAB2633127.1"/>
    <property type="molecule type" value="Genomic_DNA"/>
</dbReference>
<organism evidence="2 3">
    <name type="scientific">Pyrus ussuriensis x Pyrus communis</name>
    <dbReference type="NCBI Taxonomy" id="2448454"/>
    <lineage>
        <taxon>Eukaryota</taxon>
        <taxon>Viridiplantae</taxon>
        <taxon>Streptophyta</taxon>
        <taxon>Embryophyta</taxon>
        <taxon>Tracheophyta</taxon>
        <taxon>Spermatophyta</taxon>
        <taxon>Magnoliopsida</taxon>
        <taxon>eudicotyledons</taxon>
        <taxon>Gunneridae</taxon>
        <taxon>Pentapetalae</taxon>
        <taxon>rosids</taxon>
        <taxon>fabids</taxon>
        <taxon>Rosales</taxon>
        <taxon>Rosaceae</taxon>
        <taxon>Amygdaloideae</taxon>
        <taxon>Maleae</taxon>
        <taxon>Pyrus</taxon>
    </lineage>
</organism>
<feature type="domain" description="Sacsin/Nov" evidence="1">
    <location>
        <begin position="28"/>
        <end position="144"/>
    </location>
</feature>
<dbReference type="InterPro" id="IPR036890">
    <property type="entry name" value="HATPase_C_sf"/>
</dbReference>
<accession>A0A5N5I1W0</accession>
<protein>
    <recommendedName>
        <fullName evidence="1">Sacsin/Nov domain-containing protein</fullName>
    </recommendedName>
</protein>
<gene>
    <name evidence="2" type="ORF">D8674_029374</name>
</gene>
<reference evidence="2 3" key="1">
    <citation type="submission" date="2019-09" db="EMBL/GenBank/DDBJ databases">
        <authorList>
            <person name="Ou C."/>
        </authorList>
    </citation>
    <scope>NUCLEOTIDE SEQUENCE [LARGE SCALE GENOMIC DNA]</scope>
    <source>
        <strain evidence="2">S2</strain>
        <tissue evidence="2">Leaf</tissue>
    </source>
</reference>
<proteinExistence type="predicted"/>
<dbReference type="InterPro" id="IPR052957">
    <property type="entry name" value="Auxin_embryo_med"/>
</dbReference>
<evidence type="ECO:0000313" key="3">
    <source>
        <dbReference type="Proteomes" id="UP000327157"/>
    </source>
</evidence>